<keyword evidence="2" id="KW-1185">Reference proteome</keyword>
<evidence type="ECO:0000313" key="1">
    <source>
        <dbReference type="EMBL" id="KAJ8045149.1"/>
    </source>
</evidence>
<protein>
    <submittedName>
        <fullName evidence="1">Uncharacterized protein</fullName>
    </submittedName>
</protein>
<organism evidence="1 2">
    <name type="scientific">Holothuria leucospilota</name>
    <name type="common">Black long sea cucumber</name>
    <name type="synonym">Mertensiothuria leucospilota</name>
    <dbReference type="NCBI Taxonomy" id="206669"/>
    <lineage>
        <taxon>Eukaryota</taxon>
        <taxon>Metazoa</taxon>
        <taxon>Echinodermata</taxon>
        <taxon>Eleutherozoa</taxon>
        <taxon>Echinozoa</taxon>
        <taxon>Holothuroidea</taxon>
        <taxon>Aspidochirotacea</taxon>
        <taxon>Aspidochirotida</taxon>
        <taxon>Holothuriidae</taxon>
        <taxon>Holothuria</taxon>
    </lineage>
</organism>
<sequence length="215" mass="24136">MSSKHINWLELEAVLRGIPVSGTRLQGLDKVRQLNSRSLLKQAGRDPITSALCLNLGNNDVVHGNQGNYKNSTHPRKEEFIADGLLPNRIRHTEWTLNPESLRSIFLLLGQPVIDLFATKLNKQLPVYDHDGNHKAASRDTVSRWITALIRWAYENSVEGDLKAYKIRAHDVRTLSASLAEIMEAASWSTASTFSSFYLKDVAKERGTFARVVLS</sequence>
<dbReference type="AlphaFoldDB" id="A0A9Q1HG28"/>
<accession>A0A9Q1HG28</accession>
<comment type="caution">
    <text evidence="1">The sequence shown here is derived from an EMBL/GenBank/DDBJ whole genome shotgun (WGS) entry which is preliminary data.</text>
</comment>
<dbReference type="EMBL" id="JAIZAY010000003">
    <property type="protein sequence ID" value="KAJ8045149.1"/>
    <property type="molecule type" value="Genomic_DNA"/>
</dbReference>
<reference evidence="1" key="1">
    <citation type="submission" date="2021-10" db="EMBL/GenBank/DDBJ databases">
        <title>Tropical sea cucumber genome reveals ecological adaptation and Cuvierian tubules defense mechanism.</title>
        <authorList>
            <person name="Chen T."/>
        </authorList>
    </citation>
    <scope>NUCLEOTIDE SEQUENCE</scope>
    <source>
        <strain evidence="1">Nanhai2018</strain>
        <tissue evidence="1">Muscle</tissue>
    </source>
</reference>
<name>A0A9Q1HG28_HOLLE</name>
<evidence type="ECO:0000313" key="2">
    <source>
        <dbReference type="Proteomes" id="UP001152320"/>
    </source>
</evidence>
<dbReference type="Proteomes" id="UP001152320">
    <property type="component" value="Chromosome 3"/>
</dbReference>
<proteinExistence type="predicted"/>
<gene>
    <name evidence="1" type="ORF">HOLleu_08092</name>
</gene>